<dbReference type="PROSITE" id="PS51659">
    <property type="entry name" value="GT23"/>
    <property type="match status" value="1"/>
</dbReference>
<dbReference type="OrthoDB" id="2014825at2759"/>
<keyword evidence="6" id="KW-1185">Reference proteome</keyword>
<protein>
    <submittedName>
        <fullName evidence="5">Glycosyltransferase family 23 (GT23) domain</fullName>
    </submittedName>
</protein>
<sequence>MSLFVGQTHISCSKILTRVHIRRTDKGLQYLLQNVDKYMYHVEQYYRMRKLDVDKVKRLIYLESEGMSIYARVKTKYPEYEVIGVENIMENGRDFDQSIYNNITDVHFLSPCDFIICTFLSNVCRMVYEMTTFFYPNASAMFRSLDEVYNYSRELHQLYVCVAPRHPDYEEIELKKDDQICWNSTTESLERVFDRIEFKNERESDFHYTKSFKGKAKSDTLT</sequence>
<evidence type="ECO:0000256" key="3">
    <source>
        <dbReference type="PROSITE-ProRule" id="PRU00992"/>
    </source>
</evidence>
<accession>A0A5E4LZN2</accession>
<dbReference type="Proteomes" id="UP000325440">
    <property type="component" value="Unassembled WGS sequence"/>
</dbReference>
<evidence type="ECO:0000313" key="6">
    <source>
        <dbReference type="Proteomes" id="UP000325440"/>
    </source>
</evidence>
<evidence type="ECO:0000259" key="4">
    <source>
        <dbReference type="PROSITE" id="PS51659"/>
    </source>
</evidence>
<dbReference type="InterPro" id="IPR027350">
    <property type="entry name" value="GT23_dom"/>
</dbReference>
<dbReference type="GO" id="GO:0046921">
    <property type="term" value="F:alpha-(1-&gt;6)-fucosyltransferase activity"/>
    <property type="evidence" value="ECO:0007669"/>
    <property type="project" value="TreeGrafter"/>
</dbReference>
<organism evidence="5 6">
    <name type="scientific">Cinara cedri</name>
    <dbReference type="NCBI Taxonomy" id="506608"/>
    <lineage>
        <taxon>Eukaryota</taxon>
        <taxon>Metazoa</taxon>
        <taxon>Ecdysozoa</taxon>
        <taxon>Arthropoda</taxon>
        <taxon>Hexapoda</taxon>
        <taxon>Insecta</taxon>
        <taxon>Pterygota</taxon>
        <taxon>Neoptera</taxon>
        <taxon>Paraneoptera</taxon>
        <taxon>Hemiptera</taxon>
        <taxon>Sternorrhyncha</taxon>
        <taxon>Aphidomorpha</taxon>
        <taxon>Aphidoidea</taxon>
        <taxon>Aphididae</taxon>
        <taxon>Lachninae</taxon>
        <taxon>Cinara</taxon>
    </lineage>
</organism>
<reference evidence="5 6" key="1">
    <citation type="submission" date="2019-08" db="EMBL/GenBank/DDBJ databases">
        <authorList>
            <person name="Alioto T."/>
            <person name="Alioto T."/>
            <person name="Gomez Garrido J."/>
        </authorList>
    </citation>
    <scope>NUCLEOTIDE SEQUENCE [LARGE SCALE GENOMIC DNA]</scope>
</reference>
<evidence type="ECO:0000256" key="2">
    <source>
        <dbReference type="ARBA" id="ARBA00022679"/>
    </source>
</evidence>
<proteinExistence type="inferred from homology"/>
<dbReference type="Pfam" id="PF19745">
    <property type="entry name" value="FUT8_N_cat"/>
    <property type="match status" value="1"/>
</dbReference>
<evidence type="ECO:0000256" key="1">
    <source>
        <dbReference type="ARBA" id="ARBA00022676"/>
    </source>
</evidence>
<dbReference type="PANTHER" id="PTHR13132:SF29">
    <property type="entry name" value="ALPHA-(1,6)-FUCOSYLTRANSFERASE"/>
    <property type="match status" value="1"/>
</dbReference>
<dbReference type="PANTHER" id="PTHR13132">
    <property type="entry name" value="ALPHA- 1,6 -FUCOSYLTRANSFERASE"/>
    <property type="match status" value="1"/>
</dbReference>
<keyword evidence="1 3" id="KW-0328">Glycosyltransferase</keyword>
<dbReference type="Gene3D" id="3.40.50.11350">
    <property type="match status" value="1"/>
</dbReference>
<dbReference type="EMBL" id="CABPRJ010000010">
    <property type="protein sequence ID" value="VVC25197.1"/>
    <property type="molecule type" value="Genomic_DNA"/>
</dbReference>
<dbReference type="InterPro" id="IPR045573">
    <property type="entry name" value="Fut8_N_cat"/>
</dbReference>
<dbReference type="GO" id="GO:0006487">
    <property type="term" value="P:protein N-linked glycosylation"/>
    <property type="evidence" value="ECO:0007669"/>
    <property type="project" value="TreeGrafter"/>
</dbReference>
<dbReference type="AlphaFoldDB" id="A0A5E4LZN2"/>
<name>A0A5E4LZN2_9HEMI</name>
<keyword evidence="2 3" id="KW-0808">Transferase</keyword>
<feature type="domain" description="GT23" evidence="4">
    <location>
        <begin position="1"/>
        <end position="145"/>
    </location>
</feature>
<feature type="region of interest" description="Important for donor substrate binding" evidence="3">
    <location>
        <begin position="22"/>
        <end position="23"/>
    </location>
</feature>
<comment type="similarity">
    <text evidence="3">Belongs to the glycosyltransferase 23 family.</text>
</comment>
<evidence type="ECO:0000313" key="5">
    <source>
        <dbReference type="EMBL" id="VVC25197.1"/>
    </source>
</evidence>
<gene>
    <name evidence="5" type="ORF">CINCED_3A024104</name>
</gene>